<keyword evidence="1" id="KW-1133">Transmembrane helix</keyword>
<dbReference type="EMBL" id="JAAGUZ010000128">
    <property type="protein sequence ID" value="NEW48142.1"/>
    <property type="molecule type" value="Genomic_DNA"/>
</dbReference>
<evidence type="ECO:0000256" key="1">
    <source>
        <dbReference type="SAM" id="Phobius"/>
    </source>
</evidence>
<keyword evidence="1" id="KW-0472">Membrane</keyword>
<dbReference type="EMBL" id="JAAGUX010000036">
    <property type="protein sequence ID" value="NEW57753.1"/>
    <property type="molecule type" value="Genomic_DNA"/>
</dbReference>
<feature type="transmembrane region" description="Helical" evidence="1">
    <location>
        <begin position="21"/>
        <end position="44"/>
    </location>
</feature>
<proteinExistence type="predicted"/>
<sequence length="166" mass="17698">MWRKDRTVPNSSTTVTVRTPVQLAAMVVGAAFLLVGVLGFIPGITTNYDSLEWAGHHSEAQLLGVFNVSVLHNLVHLSFGIVGLIAGANPPAARSFLLGGGTIYLALWIYGLVIDQNSDANFVPLDTADNWLHFGLGVVMIALGAIMPRKTDAGRHLSGRQPGIIE</sequence>
<dbReference type="AlphaFoldDB" id="A0A6P1DIA6"/>
<name>A0A6P1DIA6_9NOCA</name>
<feature type="transmembrane region" description="Helical" evidence="1">
    <location>
        <begin position="92"/>
        <end position="111"/>
    </location>
</feature>
<accession>A0A6P1DIA6</accession>
<organism evidence="2 4">
    <name type="scientific">Nocardia cyriacigeorgica</name>
    <dbReference type="NCBI Taxonomy" id="135487"/>
    <lineage>
        <taxon>Bacteria</taxon>
        <taxon>Bacillati</taxon>
        <taxon>Actinomycetota</taxon>
        <taxon>Actinomycetes</taxon>
        <taxon>Mycobacteriales</taxon>
        <taxon>Nocardiaceae</taxon>
        <taxon>Nocardia</taxon>
    </lineage>
</organism>
<keyword evidence="1" id="KW-0812">Transmembrane</keyword>
<comment type="caution">
    <text evidence="2">The sequence shown here is derived from an EMBL/GenBank/DDBJ whole genome shotgun (WGS) entry which is preliminary data.</text>
</comment>
<protein>
    <submittedName>
        <fullName evidence="2">DUF4383 domain-containing protein</fullName>
    </submittedName>
</protein>
<reference evidence="4 5" key="1">
    <citation type="submission" date="2020-01" db="EMBL/GenBank/DDBJ databases">
        <title>Genetics and antimicrobial susceptibilities of Nocardia species isolated from the soil; a comparison with species isolated from humans.</title>
        <authorList>
            <person name="Carrasco G."/>
            <person name="Monzon S."/>
            <person name="Sansegundo M."/>
            <person name="Garcia E."/>
            <person name="Garrido N."/>
            <person name="Medina M.J."/>
            <person name="Villalon P."/>
            <person name="Ramirez-Arocha A.C."/>
            <person name="Jimenez P."/>
            <person name="Cuesta I."/>
            <person name="Valdezate S."/>
        </authorList>
    </citation>
    <scope>NUCLEOTIDE SEQUENCE [LARGE SCALE GENOMIC DNA]</scope>
    <source>
        <strain evidence="2 4">CNM20110639</strain>
        <strain evidence="3 5">CNM20110649</strain>
    </source>
</reference>
<evidence type="ECO:0000313" key="5">
    <source>
        <dbReference type="Proteomes" id="UP000470876"/>
    </source>
</evidence>
<gene>
    <name evidence="2" type="ORF">GV789_27500</name>
    <name evidence="3" type="ORF">GV794_19120</name>
</gene>
<dbReference type="RefSeq" id="WP_163824975.1">
    <property type="nucleotide sequence ID" value="NZ_JAAGUZ010000128.1"/>
</dbReference>
<dbReference type="Pfam" id="PF14325">
    <property type="entry name" value="DUF4383"/>
    <property type="match status" value="1"/>
</dbReference>
<feature type="transmembrane region" description="Helical" evidence="1">
    <location>
        <begin position="131"/>
        <end position="148"/>
    </location>
</feature>
<evidence type="ECO:0000313" key="3">
    <source>
        <dbReference type="EMBL" id="NEW57753.1"/>
    </source>
</evidence>
<dbReference type="Proteomes" id="UP000468928">
    <property type="component" value="Unassembled WGS sequence"/>
</dbReference>
<evidence type="ECO:0000313" key="2">
    <source>
        <dbReference type="EMBL" id="NEW48142.1"/>
    </source>
</evidence>
<feature type="transmembrane region" description="Helical" evidence="1">
    <location>
        <begin position="64"/>
        <end position="85"/>
    </location>
</feature>
<dbReference type="Proteomes" id="UP000470876">
    <property type="component" value="Unassembled WGS sequence"/>
</dbReference>
<evidence type="ECO:0000313" key="4">
    <source>
        <dbReference type="Proteomes" id="UP000468928"/>
    </source>
</evidence>
<keyword evidence="5" id="KW-1185">Reference proteome</keyword>